<reference evidence="2 3" key="1">
    <citation type="journal article" date="2016" name="Nat. Commun.">
        <title>Thousands of microbial genomes shed light on interconnected biogeochemical processes in an aquifer system.</title>
        <authorList>
            <person name="Anantharaman K."/>
            <person name="Brown C.T."/>
            <person name="Hug L.A."/>
            <person name="Sharon I."/>
            <person name="Castelle C.J."/>
            <person name="Probst A.J."/>
            <person name="Thomas B.C."/>
            <person name="Singh A."/>
            <person name="Wilkins M.J."/>
            <person name="Karaoz U."/>
            <person name="Brodie E.L."/>
            <person name="Williams K.H."/>
            <person name="Hubbard S.S."/>
            <person name="Banfield J.F."/>
        </authorList>
    </citation>
    <scope>NUCLEOTIDE SEQUENCE [LARGE SCALE GENOMIC DNA]</scope>
</reference>
<comment type="caution">
    <text evidence="2">The sequence shown here is derived from an EMBL/GenBank/DDBJ whole genome shotgun (WGS) entry which is preliminary data.</text>
</comment>
<evidence type="ECO:0000313" key="3">
    <source>
        <dbReference type="Proteomes" id="UP000176774"/>
    </source>
</evidence>
<name>A0A1G2IC29_9BACT</name>
<dbReference type="STRING" id="1802214.A2908_03940"/>
<dbReference type="Gene3D" id="2.30.130.30">
    <property type="entry name" value="Hypothetical protein"/>
    <property type="match status" value="1"/>
</dbReference>
<dbReference type="EMBL" id="MHPA01000028">
    <property type="protein sequence ID" value="OGZ72264.1"/>
    <property type="molecule type" value="Genomic_DNA"/>
</dbReference>
<feature type="domain" description="ASCH" evidence="1">
    <location>
        <begin position="10"/>
        <end position="75"/>
    </location>
</feature>
<evidence type="ECO:0000313" key="2">
    <source>
        <dbReference type="EMBL" id="OGZ72264.1"/>
    </source>
</evidence>
<dbReference type="InterPro" id="IPR007374">
    <property type="entry name" value="ASCH_domain"/>
</dbReference>
<dbReference type="SUPFAM" id="SSF88697">
    <property type="entry name" value="PUA domain-like"/>
    <property type="match status" value="1"/>
</dbReference>
<organism evidence="2 3">
    <name type="scientific">Candidatus Staskawiczbacteria bacterium RIFCSPLOWO2_01_FULL_38_12b</name>
    <dbReference type="NCBI Taxonomy" id="1802214"/>
    <lineage>
        <taxon>Bacteria</taxon>
        <taxon>Candidatus Staskawicziibacteriota</taxon>
    </lineage>
</organism>
<dbReference type="InterPro" id="IPR015947">
    <property type="entry name" value="PUA-like_sf"/>
</dbReference>
<evidence type="ECO:0000259" key="1">
    <source>
        <dbReference type="Pfam" id="PF04266"/>
    </source>
</evidence>
<dbReference type="AlphaFoldDB" id="A0A1G2IC29"/>
<dbReference type="Proteomes" id="UP000176774">
    <property type="component" value="Unassembled WGS sequence"/>
</dbReference>
<protein>
    <recommendedName>
        <fullName evidence="1">ASCH domain-containing protein</fullName>
    </recommendedName>
</protein>
<sequence length="147" mass="17026">MIHIAIMKKEWGFLEKILTGQKTIESRWYKNKYKPWDAIKKGDAVYFKNSGEPVLIKTQVKKIMQFSDLSPKKGKEILNAYGKDIGIEKNDIAEFSRKFRDKKYGILIFLAKAQKIKPFQIDKKGFGAMASWITVNNIHEIQQISQG</sequence>
<dbReference type="Pfam" id="PF04266">
    <property type="entry name" value="ASCH"/>
    <property type="match status" value="1"/>
</dbReference>
<gene>
    <name evidence="2" type="ORF">A2908_03940</name>
</gene>
<accession>A0A1G2IC29</accession>
<proteinExistence type="predicted"/>